<keyword evidence="2 6" id="KW-0812">Transmembrane</keyword>
<dbReference type="GO" id="GO:0006506">
    <property type="term" value="P:GPI anchor biosynthetic process"/>
    <property type="evidence" value="ECO:0007669"/>
    <property type="project" value="TreeGrafter"/>
</dbReference>
<dbReference type="InterPro" id="IPR013717">
    <property type="entry name" value="PIG-P"/>
</dbReference>
<sequence>MAPQSRGRATVTPLHPFNLGEPTTPEERTPRALPSDHPLASSSSADGDEEKEDYDEDDIGIDSQYTLDDGSSAESVGSGSDEEDDASGQAPFLQHSNSSFLTNAFAPPYYNRPPTPLPASPSLTSLLRPSFSTTTSRPTTPDSSEGDTPNDTEAAVAKSARTATTVPRASPKVPTYEYYGFVLYLLSSLGFLMYLLLSYLPSPFLHQLGIYYYPNRWWSLAIPSFLVMTIIYIYVALASYNTGYLTLPMSSIENIVDQAAHVAVLDSNGRIQRKSKQGDAAIGIKDAKDIDWKTLWNEGTDAVMDVPVGGVCEILYG</sequence>
<dbReference type="AlphaFoldDB" id="A0AA39UY69"/>
<keyword evidence="9" id="KW-1185">Reference proteome</keyword>
<protein>
    <recommendedName>
        <fullName evidence="7">PIG-P domain-containing protein</fullName>
    </recommendedName>
</protein>
<feature type="domain" description="PIG-P" evidence="7">
    <location>
        <begin position="175"/>
        <end position="316"/>
    </location>
</feature>
<evidence type="ECO:0000256" key="1">
    <source>
        <dbReference type="ARBA" id="ARBA00004141"/>
    </source>
</evidence>
<feature type="region of interest" description="Disordered" evidence="5">
    <location>
        <begin position="1"/>
        <end position="93"/>
    </location>
</feature>
<dbReference type="Pfam" id="PF08510">
    <property type="entry name" value="PIG-P"/>
    <property type="match status" value="1"/>
</dbReference>
<accession>A0AA39UY69</accession>
<name>A0AA39UY69_9LECA</name>
<feature type="region of interest" description="Disordered" evidence="5">
    <location>
        <begin position="111"/>
        <end position="151"/>
    </location>
</feature>
<evidence type="ECO:0000256" key="2">
    <source>
        <dbReference type="ARBA" id="ARBA00022692"/>
    </source>
</evidence>
<comment type="subcellular location">
    <subcellularLocation>
        <location evidence="1">Membrane</location>
        <topology evidence="1">Multi-pass membrane protein</topology>
    </subcellularLocation>
</comment>
<keyword evidence="3 6" id="KW-1133">Transmembrane helix</keyword>
<evidence type="ECO:0000256" key="4">
    <source>
        <dbReference type="ARBA" id="ARBA00023136"/>
    </source>
</evidence>
<evidence type="ECO:0000313" key="8">
    <source>
        <dbReference type="EMBL" id="KAK0508197.1"/>
    </source>
</evidence>
<proteinExistence type="predicted"/>
<dbReference type="InterPro" id="IPR052263">
    <property type="entry name" value="GPI_Anchor_Biosynth"/>
</dbReference>
<feature type="transmembrane region" description="Helical" evidence="6">
    <location>
        <begin position="217"/>
        <end position="240"/>
    </location>
</feature>
<reference evidence="8" key="1">
    <citation type="submission" date="2023-03" db="EMBL/GenBank/DDBJ databases">
        <title>Complete genome of Cladonia borealis.</title>
        <authorList>
            <person name="Park H."/>
        </authorList>
    </citation>
    <scope>NUCLEOTIDE SEQUENCE</scope>
    <source>
        <strain evidence="8">ANT050790</strain>
    </source>
</reference>
<feature type="compositionally biased region" description="Acidic residues" evidence="5">
    <location>
        <begin position="46"/>
        <end position="60"/>
    </location>
</feature>
<feature type="compositionally biased region" description="Low complexity" evidence="5">
    <location>
        <begin position="120"/>
        <end position="143"/>
    </location>
</feature>
<dbReference type="PANTHER" id="PTHR46346:SF1">
    <property type="entry name" value="PHOSPHATIDYLINOSITOL N-ACETYLGLUCOSAMINYLTRANSFERASE SUBUNIT P"/>
    <property type="match status" value="1"/>
</dbReference>
<evidence type="ECO:0000256" key="5">
    <source>
        <dbReference type="SAM" id="MobiDB-lite"/>
    </source>
</evidence>
<keyword evidence="4 6" id="KW-0472">Membrane</keyword>
<dbReference type="PANTHER" id="PTHR46346">
    <property type="entry name" value="PHOSPHATIDYLINOSITOL N-ACETYLGLUCOSAMINYLTRANSFERASE SUBUNIT P"/>
    <property type="match status" value="1"/>
</dbReference>
<evidence type="ECO:0000256" key="6">
    <source>
        <dbReference type="SAM" id="Phobius"/>
    </source>
</evidence>
<evidence type="ECO:0000313" key="9">
    <source>
        <dbReference type="Proteomes" id="UP001166286"/>
    </source>
</evidence>
<evidence type="ECO:0000259" key="7">
    <source>
        <dbReference type="Pfam" id="PF08510"/>
    </source>
</evidence>
<gene>
    <name evidence="8" type="ORF">JMJ35_009281</name>
</gene>
<dbReference type="GO" id="GO:0005783">
    <property type="term" value="C:endoplasmic reticulum"/>
    <property type="evidence" value="ECO:0007669"/>
    <property type="project" value="TreeGrafter"/>
</dbReference>
<dbReference type="EMBL" id="JAFEKC020000021">
    <property type="protein sequence ID" value="KAK0508197.1"/>
    <property type="molecule type" value="Genomic_DNA"/>
</dbReference>
<organism evidence="8 9">
    <name type="scientific">Cladonia borealis</name>
    <dbReference type="NCBI Taxonomy" id="184061"/>
    <lineage>
        <taxon>Eukaryota</taxon>
        <taxon>Fungi</taxon>
        <taxon>Dikarya</taxon>
        <taxon>Ascomycota</taxon>
        <taxon>Pezizomycotina</taxon>
        <taxon>Lecanoromycetes</taxon>
        <taxon>OSLEUM clade</taxon>
        <taxon>Lecanoromycetidae</taxon>
        <taxon>Lecanorales</taxon>
        <taxon>Lecanorineae</taxon>
        <taxon>Cladoniaceae</taxon>
        <taxon>Cladonia</taxon>
    </lineage>
</organism>
<evidence type="ECO:0000256" key="3">
    <source>
        <dbReference type="ARBA" id="ARBA00022989"/>
    </source>
</evidence>
<dbReference type="GO" id="GO:0016020">
    <property type="term" value="C:membrane"/>
    <property type="evidence" value="ECO:0007669"/>
    <property type="project" value="UniProtKB-SubCell"/>
</dbReference>
<dbReference type="Proteomes" id="UP001166286">
    <property type="component" value="Unassembled WGS sequence"/>
</dbReference>
<feature type="transmembrane region" description="Helical" evidence="6">
    <location>
        <begin position="178"/>
        <end position="197"/>
    </location>
</feature>
<comment type="caution">
    <text evidence="8">The sequence shown here is derived from an EMBL/GenBank/DDBJ whole genome shotgun (WGS) entry which is preliminary data.</text>
</comment>